<dbReference type="Pfam" id="PF19516">
    <property type="entry name" value="DUF6049"/>
    <property type="match status" value="1"/>
</dbReference>
<evidence type="ECO:0000313" key="3">
    <source>
        <dbReference type="EMBL" id="OMG36130.1"/>
    </source>
</evidence>
<dbReference type="InterPro" id="IPR046112">
    <property type="entry name" value="DUF6049"/>
</dbReference>
<sequence>MTSATDLCAKVVTTLGSRLRSRAMVTFAALLGLAGLATWPLIALPTAQAEPAPGALSAKIAPVAPAGPSATTVPSALPASASMSGRTTGASIQNTEAAAKQVTLSIDTMTPEVLHSDQDLTLTGTITNGTGQAVSGVDLVTRVQRSTDVTSESLTKWLTGTDESGLSDPVTIPLGRDLQPGETTQFSITVPADELPLTSADRWGPRGIAVTLESQGTSVAQDRSILVWESGASVTPVRLTTFIPVTASVEEMAVLAGPHTSQRAKTLTSVHRRVLGLLGMAGDNVVMAVDPALVEALGVTSADLEKAARNGHSQPSTPDGTPQAPQGDDSSGSSSASPSASADPSAPAAESSSPTPSSPSTASPSASATAPSSGGKTSNDVAQLSAALMRAIGTGSLVALPWGDSDTAALAHLQRADLIETATQRTQESAIVKAGAPASMSWLASSVMDSATVNTLPQSTSTIITSPDSLPVTDELTYTPSGLGALGDRAVLIPEQSLSEALAGEPSSKTSNDTSDEASQDGASDQARQASSSGQTTQAAELDTRQLLRGNSAILTRQAPGLERDIVVAMPRQAASTADPSALKARVAALRSTSWTQSQSLSGLEERARAEVEAVEAGTSGIERSEPSDDNVTDDNELTTATLAAAGGTASRLQSVASVLSDPAALLGEYTNLEAVVSSATWRAKPATCRAQIPAAEAAGTGVTSSLAAVPSSTINLISSEAQLPVRITSSLAQDVTVQVYLTSDNKRLQVPRTTTVTVPAHQQAKVTVPIQAVGSGDVGLTVQVLAADGTTVGTPTTVNMRVRADWESRGTGVIVGVLVSIVVIGTVRTVRRGRRTAVTPAAQETA</sequence>
<dbReference type="GeneID" id="64256209"/>
<feature type="compositionally biased region" description="Polar residues" evidence="1">
    <location>
        <begin position="521"/>
        <end position="539"/>
    </location>
</feature>
<dbReference type="Proteomes" id="UP000187035">
    <property type="component" value="Unassembled WGS sequence"/>
</dbReference>
<gene>
    <name evidence="3" type="ORF">BKH33_07170</name>
</gene>
<evidence type="ECO:0000313" key="4">
    <source>
        <dbReference type="Proteomes" id="UP000187035"/>
    </source>
</evidence>
<reference evidence="3 4" key="1">
    <citation type="submission" date="2016-12" db="EMBL/GenBank/DDBJ databases">
        <title>Genomic comparison of strains in the 'Actinomyces naeslundii' group.</title>
        <authorList>
            <person name="Mughal S.R."/>
            <person name="Do T."/>
            <person name="Gilbert S.C."/>
            <person name="Witherden E.A."/>
            <person name="Didelot X."/>
            <person name="Beighton D."/>
        </authorList>
    </citation>
    <scope>NUCLEOTIDE SEQUENCE [LARGE SCALE GENOMIC DNA]</scope>
    <source>
        <strain evidence="3 4">NCTC 10301</strain>
    </source>
</reference>
<feature type="region of interest" description="Disordered" evidence="1">
    <location>
        <begin position="614"/>
        <end position="635"/>
    </location>
</feature>
<protein>
    <submittedName>
        <fullName evidence="3">Uncharacterized protein</fullName>
    </submittedName>
</protein>
<feature type="region of interest" description="Disordered" evidence="1">
    <location>
        <begin position="305"/>
        <end position="378"/>
    </location>
</feature>
<dbReference type="AlphaFoldDB" id="A0A854D8V8"/>
<feature type="compositionally biased region" description="Polar residues" evidence="1">
    <location>
        <begin position="311"/>
        <end position="324"/>
    </location>
</feature>
<evidence type="ECO:0000256" key="2">
    <source>
        <dbReference type="SAM" id="Phobius"/>
    </source>
</evidence>
<dbReference type="RefSeq" id="WP_003783584.1">
    <property type="nucleotide sequence ID" value="NZ_CP066049.1"/>
</dbReference>
<organism evidence="3 4">
    <name type="scientific">Actinomyces naeslundii</name>
    <dbReference type="NCBI Taxonomy" id="1655"/>
    <lineage>
        <taxon>Bacteria</taxon>
        <taxon>Bacillati</taxon>
        <taxon>Actinomycetota</taxon>
        <taxon>Actinomycetes</taxon>
        <taxon>Actinomycetales</taxon>
        <taxon>Actinomycetaceae</taxon>
        <taxon>Actinomyces</taxon>
    </lineage>
</organism>
<feature type="region of interest" description="Disordered" evidence="1">
    <location>
        <begin position="500"/>
        <end position="544"/>
    </location>
</feature>
<evidence type="ECO:0000256" key="1">
    <source>
        <dbReference type="SAM" id="MobiDB-lite"/>
    </source>
</evidence>
<feature type="transmembrane region" description="Helical" evidence="2">
    <location>
        <begin position="811"/>
        <end position="828"/>
    </location>
</feature>
<feature type="compositionally biased region" description="Low complexity" evidence="1">
    <location>
        <begin position="327"/>
        <end position="374"/>
    </location>
</feature>
<proteinExistence type="predicted"/>
<name>A0A854D8V8_ACTNA</name>
<keyword evidence="2" id="KW-0812">Transmembrane</keyword>
<keyword evidence="2" id="KW-1133">Transmembrane helix</keyword>
<keyword evidence="2" id="KW-0472">Membrane</keyword>
<accession>A0A854D8V8</accession>
<comment type="caution">
    <text evidence="3">The sequence shown here is derived from an EMBL/GenBank/DDBJ whole genome shotgun (WGS) entry which is preliminary data.</text>
</comment>
<dbReference type="EMBL" id="MSRR01000012">
    <property type="protein sequence ID" value="OMG36130.1"/>
    <property type="molecule type" value="Genomic_DNA"/>
</dbReference>